<dbReference type="AlphaFoldDB" id="A0A7M7HM49"/>
<reference evidence="4" key="1">
    <citation type="submission" date="2015-02" db="EMBL/GenBank/DDBJ databases">
        <title>Genome sequencing for Strongylocentrotus purpuratus.</title>
        <authorList>
            <person name="Murali S."/>
            <person name="Liu Y."/>
            <person name="Vee V."/>
            <person name="English A."/>
            <person name="Wang M."/>
            <person name="Skinner E."/>
            <person name="Han Y."/>
            <person name="Muzny D.M."/>
            <person name="Worley K.C."/>
            <person name="Gibbs R.A."/>
        </authorList>
    </citation>
    <scope>NUCLEOTIDE SEQUENCE</scope>
</reference>
<dbReference type="Pfam" id="PF12937">
    <property type="entry name" value="F-box-like"/>
    <property type="match status" value="1"/>
</dbReference>
<name>A0A7M7HM49_STRPU</name>
<evidence type="ECO:0000256" key="1">
    <source>
        <dbReference type="SAM" id="MobiDB-lite"/>
    </source>
</evidence>
<dbReference type="SMART" id="SM00367">
    <property type="entry name" value="LRR_CC"/>
    <property type="match status" value="15"/>
</dbReference>
<dbReference type="FunFam" id="3.80.10.10:FF:001681">
    <property type="entry name" value="Predicted protein"/>
    <property type="match status" value="1"/>
</dbReference>
<dbReference type="PANTHER" id="PTHR13318:SF275">
    <property type="entry name" value="F-BOX DOMAIN-CONTAINING PROTEIN"/>
    <property type="match status" value="1"/>
</dbReference>
<dbReference type="Pfam" id="PF25372">
    <property type="entry name" value="DUF7885"/>
    <property type="match status" value="2"/>
</dbReference>
<dbReference type="GO" id="GO:0019005">
    <property type="term" value="C:SCF ubiquitin ligase complex"/>
    <property type="evidence" value="ECO:0000318"/>
    <property type="project" value="GO_Central"/>
</dbReference>
<feature type="domain" description="F-box" evidence="2">
    <location>
        <begin position="235"/>
        <end position="281"/>
    </location>
</feature>
<evidence type="ECO:0000313" key="4">
    <source>
        <dbReference type="Proteomes" id="UP000007110"/>
    </source>
</evidence>
<dbReference type="KEGG" id="spu:577951"/>
<keyword evidence="4" id="KW-1185">Reference proteome</keyword>
<dbReference type="PANTHER" id="PTHR13318">
    <property type="entry name" value="PARTNER OF PAIRED, ISOFORM B-RELATED"/>
    <property type="match status" value="1"/>
</dbReference>
<dbReference type="Proteomes" id="UP000007110">
    <property type="component" value="Unassembled WGS sequence"/>
</dbReference>
<dbReference type="CDD" id="cd22977">
    <property type="entry name" value="DD_FBXL13"/>
    <property type="match status" value="1"/>
</dbReference>
<dbReference type="CTD" id="222235"/>
<dbReference type="GO" id="GO:0031146">
    <property type="term" value="P:SCF-dependent proteasomal ubiquitin-dependent protein catabolic process"/>
    <property type="evidence" value="ECO:0000318"/>
    <property type="project" value="GO_Central"/>
</dbReference>
<dbReference type="InParanoid" id="A0A7M7HM49"/>
<dbReference type="RefSeq" id="XP_011672079.2">
    <property type="nucleotide sequence ID" value="XM_011673777.2"/>
</dbReference>
<evidence type="ECO:0000259" key="2">
    <source>
        <dbReference type="PROSITE" id="PS50181"/>
    </source>
</evidence>
<dbReference type="CDD" id="cd22124">
    <property type="entry name" value="F-box_FBXL13"/>
    <property type="match status" value="1"/>
</dbReference>
<dbReference type="InterPro" id="IPR001810">
    <property type="entry name" value="F-box_dom"/>
</dbReference>
<dbReference type="OMA" id="SITMACC"/>
<proteinExistence type="predicted"/>
<dbReference type="InterPro" id="IPR057207">
    <property type="entry name" value="FBXL15_LRR"/>
</dbReference>
<dbReference type="EnsemblMetazoa" id="XM_011673777">
    <property type="protein sequence ID" value="XP_011672079"/>
    <property type="gene ID" value="LOC577951"/>
</dbReference>
<feature type="compositionally biased region" description="Basic and acidic residues" evidence="1">
    <location>
        <begin position="852"/>
        <end position="862"/>
    </location>
</feature>
<dbReference type="Gene3D" id="3.80.10.10">
    <property type="entry name" value="Ribonuclease Inhibitor"/>
    <property type="match status" value="3"/>
</dbReference>
<dbReference type="PROSITE" id="PS50181">
    <property type="entry name" value="FBOX"/>
    <property type="match status" value="1"/>
</dbReference>
<dbReference type="FunFam" id="3.80.10.10:FF:000134">
    <property type="entry name" value="F-box and leucine rich repeat protein 13"/>
    <property type="match status" value="1"/>
</dbReference>
<dbReference type="GeneID" id="577951"/>
<sequence length="876" mass="100442">MSKMKTMNPQLKQFLRRNKVPDVYEALLTGLAVVCPDDPFEYLIGNLTELLRQREEDVHGLESLKWDSLVPDDMKPKKKIFGAAYLDNIYLLDEENLHPWEWMPHPELYQKAYQCYNNRLVTMTFNAWFRYHLRKKAKREWLARRMKEAADYFFLRKQRVHFKIWSDWHRFRMQRQERAFDIIQRAYNISLSRLVFEAWHNVMQESRRTKEYFERLERGELDGEEDMLGPRGEARDDISLLPRRVAIKIFGYLDLVDISRCSRVCRSWKMITSNSSLWSWVDLSKAKNVVTDNVLTSLLQHYRPYVLHLNIKGCSMLTKPSFKAVGQCRNLQDLNMSECPGLNDDTMKYVAEGCSVLLYLNISFTNITDATLRLLARCCSNLQYLSLAYCKRFSDKGLQYLGTGRGGRRLVHLDLSGCPQITVNGYKNISGGCPKLQHLIINDCYTLRDDMIVAVAANCHNIRCISFLYTPNITDVALKALAVHRKLQQIRIEGNCKITDASFKLLGRYCVDLRHIYVSDCPRITDAALKSLATCRNINVLNVADCIRISDNGVRNLVEGPSGPKLREMNLTNCVRVTDVSIMKITQKCYSLVYGSFCFSEHITDAGAEMLGNMPALSSLDISGCNITDTGLGALGNCYHLRDVVLSECHQITDLGIQKFAQQCRDLDRLDISHCLQLTDQAIKNLAFCCRKLSFLNIAGCSQLSDMSIRYISGVCHYLQSLNFSGCIKVSDDSMRFLRKGLKRLRNLNMLYCHLITKPTIVKLSAKIEKVVWSDDPIPNHFGPGFDYLNALSLCKAAMEKEKEENEDKAKREQEKNEEKKEEKGDGESKGESSAEPKSSETLDLLMTSSSQEEREPQEMKRATVLMQQNDISPDS</sequence>
<feature type="region of interest" description="Disordered" evidence="1">
    <location>
        <begin position="803"/>
        <end position="876"/>
    </location>
</feature>
<protein>
    <recommendedName>
        <fullName evidence="2">F-box domain-containing protein</fullName>
    </recommendedName>
</protein>
<evidence type="ECO:0000313" key="3">
    <source>
        <dbReference type="EnsemblMetazoa" id="XP_011672079"/>
    </source>
</evidence>
<dbReference type="InterPro" id="IPR032675">
    <property type="entry name" value="LRR_dom_sf"/>
</dbReference>
<dbReference type="SUPFAM" id="SSF52047">
    <property type="entry name" value="RNI-like"/>
    <property type="match status" value="3"/>
</dbReference>
<dbReference type="InterPro" id="IPR006553">
    <property type="entry name" value="Leu-rich_rpt_Cys-con_subtyp"/>
</dbReference>
<dbReference type="FunFam" id="3.80.10.10:FF:002356">
    <property type="entry name" value="F-box and leucine-rich repeat protein 13"/>
    <property type="match status" value="1"/>
</dbReference>
<feature type="compositionally biased region" description="Polar residues" evidence="1">
    <location>
        <begin position="866"/>
        <end position="876"/>
    </location>
</feature>
<organism evidence="3 4">
    <name type="scientific">Strongylocentrotus purpuratus</name>
    <name type="common">Purple sea urchin</name>
    <dbReference type="NCBI Taxonomy" id="7668"/>
    <lineage>
        <taxon>Eukaryota</taxon>
        <taxon>Metazoa</taxon>
        <taxon>Echinodermata</taxon>
        <taxon>Eleutherozoa</taxon>
        <taxon>Echinozoa</taxon>
        <taxon>Echinoidea</taxon>
        <taxon>Euechinoidea</taxon>
        <taxon>Echinacea</taxon>
        <taxon>Camarodonta</taxon>
        <taxon>Echinidea</taxon>
        <taxon>Strongylocentrotidae</taxon>
        <taxon>Strongylocentrotus</taxon>
    </lineage>
</organism>
<accession>A0A7M7HM49</accession>
<feature type="compositionally biased region" description="Basic and acidic residues" evidence="1">
    <location>
        <begin position="803"/>
        <end position="841"/>
    </location>
</feature>
<dbReference type="SMART" id="SM00256">
    <property type="entry name" value="FBOX"/>
    <property type="match status" value="1"/>
</dbReference>
<reference evidence="3" key="2">
    <citation type="submission" date="2021-01" db="UniProtKB">
        <authorList>
            <consortium name="EnsemblMetazoa"/>
        </authorList>
    </citation>
    <scope>IDENTIFICATION</scope>
</reference>
<dbReference type="OrthoDB" id="61560at2759"/>